<protein>
    <submittedName>
        <fullName evidence="1">Uncharacterized protein</fullName>
    </submittedName>
</protein>
<dbReference type="EMBL" id="KF577590">
    <property type="protein sequence ID" value="AGY35320.1"/>
    <property type="molecule type" value="Genomic_DNA"/>
</dbReference>
<name>U5NZI2_9MICO</name>
<gene>
    <name evidence="1" type="ORF">AP13_p00110</name>
</gene>
<keyword evidence="1" id="KW-0614">Plasmid</keyword>
<sequence>MAGTPETPEATHLLERLAQLTLSEARTIASFNNDDFRAKLRFATGTQAWNSAYDRREQSPWDDAWEAAFRAGVEPAVAAGEALKAHGQWVGPELISSNPEWQDLWSTVWHLSADAIAAVDARRFITASNYTPLTRPLQAALRR</sequence>
<reference evidence="1" key="1">
    <citation type="journal article" date="2013" name="Genome Announc.">
        <title>Complete Genome Sequence of pAP13, a Large Linear Plasmid of a Brevibacterium Strain Isolated from a Saline Lake at 4,200 Meters above Sea Level in Argentina.</title>
        <authorList>
            <person name="Dib J.R."/>
            <person name="Schuldes J."/>
            <person name="Thurmer A."/>
            <person name="Farias M.E."/>
            <person name="Daniel R."/>
            <person name="Meinhardt F."/>
        </authorList>
    </citation>
    <scope>NUCLEOTIDE SEQUENCE</scope>
    <source>
        <strain evidence="1">Ap13</strain>
        <plasmid evidence="1">pAP13</plasmid>
    </source>
</reference>
<evidence type="ECO:0000313" key="1">
    <source>
        <dbReference type="EMBL" id="AGY35320.1"/>
    </source>
</evidence>
<dbReference type="RefSeq" id="WP_023164757.1">
    <property type="nucleotide sequence ID" value="NC_022590.1"/>
</dbReference>
<geneLocation type="plasmid" evidence="1">
    <name>pAP13</name>
</geneLocation>
<organism evidence="1">
    <name type="scientific">Brevibacterium sp. Ap13</name>
    <dbReference type="NCBI Taxonomy" id="1406197"/>
    <lineage>
        <taxon>Bacteria</taxon>
        <taxon>Bacillati</taxon>
        <taxon>Actinomycetota</taxon>
        <taxon>Actinomycetes</taxon>
        <taxon>Micrococcales</taxon>
        <taxon>Brevibacteriaceae</taxon>
        <taxon>Brevibacterium</taxon>
    </lineage>
</organism>
<proteinExistence type="predicted"/>
<accession>U5NZI2</accession>
<dbReference type="AlphaFoldDB" id="U5NZI2"/>